<evidence type="ECO:0000313" key="1">
    <source>
        <dbReference type="EMBL" id="APD92352.1"/>
    </source>
</evidence>
<accession>A0AAC9JFW0</accession>
<dbReference type="Proteomes" id="UP000182101">
    <property type="component" value="Plasmid pAMCP48-600"/>
</dbReference>
<proteinExistence type="predicted"/>
<gene>
    <name evidence="1" type="ORF">BM524_20840</name>
</gene>
<sequence>MKTRCFVDVDGFVWSVDSDGETKYPMDTEIIGDRIRVLGESNEIDGREIVDEYVLWPSLTDLASVLEQ</sequence>
<evidence type="ECO:0000313" key="2">
    <source>
        <dbReference type="Proteomes" id="UP000182101"/>
    </source>
</evidence>
<name>A0AAC9JFW0_9ALTE</name>
<keyword evidence="1" id="KW-0614">Plasmid</keyword>
<geneLocation type="plasmid" evidence="2">
    <name>pamcp48-600</name>
</geneLocation>
<organism evidence="1 2">
    <name type="scientific">Alteromonas mediterranea</name>
    <dbReference type="NCBI Taxonomy" id="314275"/>
    <lineage>
        <taxon>Bacteria</taxon>
        <taxon>Pseudomonadati</taxon>
        <taxon>Pseudomonadota</taxon>
        <taxon>Gammaproteobacteria</taxon>
        <taxon>Alteromonadales</taxon>
        <taxon>Alteromonadaceae</taxon>
        <taxon>Alteromonas/Salinimonas group</taxon>
        <taxon>Alteromonas</taxon>
    </lineage>
</organism>
<protein>
    <submittedName>
        <fullName evidence="1">Uncharacterized protein</fullName>
    </submittedName>
</protein>
<dbReference type="EMBL" id="CP018025">
    <property type="protein sequence ID" value="APD92352.1"/>
    <property type="molecule type" value="Genomic_DNA"/>
</dbReference>
<dbReference type="AlphaFoldDB" id="A0AAC9JFW0"/>
<reference evidence="1 2" key="1">
    <citation type="submission" date="2016-11" db="EMBL/GenBank/DDBJ databases">
        <title>Networking in microbes: conjugative elements and plasmids in the genus Alteromonas.</title>
        <authorList>
            <person name="Lopez-Perez M."/>
            <person name="Ramon-Marco N."/>
            <person name="Rodriguez-Valera F."/>
        </authorList>
    </citation>
    <scope>NUCLEOTIDE SEQUENCE [LARGE SCALE GENOMIC DNA]</scope>
    <source>
        <strain evidence="1 2">CP48</strain>
        <plasmid evidence="2">pamcp48-600</plasmid>
    </source>
</reference>